<protein>
    <recommendedName>
        <fullName evidence="12">Replication protein A subunit</fullName>
    </recommendedName>
</protein>
<dbReference type="InterPro" id="IPR031657">
    <property type="entry name" value="REPA_OB_2"/>
</dbReference>
<evidence type="ECO:0000256" key="11">
    <source>
        <dbReference type="ARBA" id="ARBA00023242"/>
    </source>
</evidence>
<comment type="similarity">
    <text evidence="2 12">Belongs to the replication factor A protein 1 family.</text>
</comment>
<keyword evidence="5" id="KW-0227">DNA damage</keyword>
<dbReference type="EMBL" id="JXTC01000523">
    <property type="protein sequence ID" value="PON48054.1"/>
    <property type="molecule type" value="Genomic_DNA"/>
</dbReference>
<dbReference type="GO" id="GO:0007140">
    <property type="term" value="P:male meiotic nuclear division"/>
    <property type="evidence" value="ECO:0007669"/>
    <property type="project" value="UniProtKB-ARBA"/>
</dbReference>
<evidence type="ECO:0000259" key="14">
    <source>
        <dbReference type="Pfam" id="PF04057"/>
    </source>
</evidence>
<keyword evidence="9" id="KW-0233">DNA recombination</keyword>
<evidence type="ECO:0000256" key="4">
    <source>
        <dbReference type="ARBA" id="ARBA00022723"/>
    </source>
</evidence>
<keyword evidence="4 12" id="KW-0479">Metal-binding</keyword>
<dbReference type="PANTHER" id="PTHR23273:SF47">
    <property type="entry name" value="REPLICATION PROTEIN A 70 KDA DNA-BINDING SUBUNIT A"/>
    <property type="match status" value="1"/>
</dbReference>
<evidence type="ECO:0000256" key="7">
    <source>
        <dbReference type="ARBA" id="ARBA00022833"/>
    </source>
</evidence>
<feature type="domain" description="Replication factor A C-terminal" evidence="15">
    <location>
        <begin position="470"/>
        <end position="620"/>
    </location>
</feature>
<dbReference type="Pfam" id="PF16900">
    <property type="entry name" value="REPA_OB_2"/>
    <property type="match status" value="1"/>
</dbReference>
<dbReference type="InParanoid" id="A0A2P5BGZ4"/>
<evidence type="ECO:0000259" key="15">
    <source>
        <dbReference type="Pfam" id="PF08646"/>
    </source>
</evidence>
<name>A0A2P5BGZ4_TREOI</name>
<dbReference type="Pfam" id="PF01336">
    <property type="entry name" value="tRNA_anti-codon"/>
    <property type="match status" value="1"/>
</dbReference>
<dbReference type="InterPro" id="IPR013955">
    <property type="entry name" value="Rep_factor-A_C"/>
</dbReference>
<evidence type="ECO:0000256" key="12">
    <source>
        <dbReference type="RuleBase" id="RU364130"/>
    </source>
</evidence>
<dbReference type="GO" id="GO:0006260">
    <property type="term" value="P:DNA replication"/>
    <property type="evidence" value="ECO:0007669"/>
    <property type="project" value="UniProtKB-KW"/>
</dbReference>
<keyword evidence="3 12" id="KW-0235">DNA replication</keyword>
<evidence type="ECO:0000259" key="13">
    <source>
        <dbReference type="Pfam" id="PF01336"/>
    </source>
</evidence>
<comment type="subunit">
    <text evidence="12">Heterotrimer of RPA1, RPA2 and RPA3 (canonical replication protein A complex).</text>
</comment>
<dbReference type="GO" id="GO:0007004">
    <property type="term" value="P:telomere maintenance via telomerase"/>
    <property type="evidence" value="ECO:0007669"/>
    <property type="project" value="TreeGrafter"/>
</dbReference>
<dbReference type="PANTHER" id="PTHR23273">
    <property type="entry name" value="REPLICATION FACTOR A 1, RFA1"/>
    <property type="match status" value="1"/>
</dbReference>
<dbReference type="NCBIfam" id="TIGR00617">
    <property type="entry name" value="rpa1"/>
    <property type="match status" value="1"/>
</dbReference>
<dbReference type="CDD" id="cd04476">
    <property type="entry name" value="RPA1_DBD_C"/>
    <property type="match status" value="1"/>
</dbReference>
<keyword evidence="11 12" id="KW-0539">Nucleus</keyword>
<dbReference type="STRING" id="63057.A0A2P5BGZ4"/>
<dbReference type="InterPro" id="IPR047192">
    <property type="entry name" value="Euk_RPA1_DBD_C"/>
</dbReference>
<dbReference type="Pfam" id="PF04057">
    <property type="entry name" value="Rep-A_N"/>
    <property type="match status" value="1"/>
</dbReference>
<keyword evidence="18" id="KW-1185">Reference proteome</keyword>
<evidence type="ECO:0000256" key="10">
    <source>
        <dbReference type="ARBA" id="ARBA00023204"/>
    </source>
</evidence>
<evidence type="ECO:0000256" key="1">
    <source>
        <dbReference type="ARBA" id="ARBA00004123"/>
    </source>
</evidence>
<keyword evidence="10" id="KW-0234">DNA repair</keyword>
<reference evidence="18" key="1">
    <citation type="submission" date="2016-06" db="EMBL/GenBank/DDBJ databases">
        <title>Parallel loss of symbiosis genes in relatives of nitrogen-fixing non-legume Parasponia.</title>
        <authorList>
            <person name="Van Velzen R."/>
            <person name="Holmer R."/>
            <person name="Bu F."/>
            <person name="Rutten L."/>
            <person name="Van Zeijl A."/>
            <person name="Liu W."/>
            <person name="Santuari L."/>
            <person name="Cao Q."/>
            <person name="Sharma T."/>
            <person name="Shen D."/>
            <person name="Roswanjaya Y."/>
            <person name="Wardhani T."/>
            <person name="Kalhor M.S."/>
            <person name="Jansen J."/>
            <person name="Van den Hoogen J."/>
            <person name="Gungor B."/>
            <person name="Hartog M."/>
            <person name="Hontelez J."/>
            <person name="Verver J."/>
            <person name="Yang W.-C."/>
            <person name="Schijlen E."/>
            <person name="Repin R."/>
            <person name="Schilthuizen M."/>
            <person name="Schranz E."/>
            <person name="Heidstra R."/>
            <person name="Miyata K."/>
            <person name="Fedorova E."/>
            <person name="Kohlen W."/>
            <person name="Bisseling T."/>
            <person name="Smit S."/>
            <person name="Geurts R."/>
        </authorList>
    </citation>
    <scope>NUCLEOTIDE SEQUENCE [LARGE SCALE GENOMIC DNA]</scope>
    <source>
        <strain evidence="18">cv. RG33-2</strain>
    </source>
</reference>
<dbReference type="GO" id="GO:0003684">
    <property type="term" value="F:damaged DNA binding"/>
    <property type="evidence" value="ECO:0007669"/>
    <property type="project" value="TreeGrafter"/>
</dbReference>
<dbReference type="InterPro" id="IPR007199">
    <property type="entry name" value="Rep_factor-A_N"/>
</dbReference>
<feature type="domain" description="Replication protein A OB" evidence="16">
    <location>
        <begin position="308"/>
        <end position="412"/>
    </location>
</feature>
<accession>A0A2P5BGZ4</accession>
<dbReference type="FunFam" id="2.40.50.140:FF:000117">
    <property type="entry name" value="Replication protein A subunit"/>
    <property type="match status" value="1"/>
</dbReference>
<dbReference type="GO" id="GO:0043047">
    <property type="term" value="F:single-stranded telomeric DNA binding"/>
    <property type="evidence" value="ECO:0007669"/>
    <property type="project" value="TreeGrafter"/>
</dbReference>
<feature type="domain" description="Replication factor-A protein 1 N-terminal" evidence="14">
    <location>
        <begin position="5"/>
        <end position="97"/>
    </location>
</feature>
<dbReference type="FunFam" id="2.40.50.140:FF:000041">
    <property type="entry name" value="Replication protein A subunit"/>
    <property type="match status" value="1"/>
</dbReference>
<comment type="function">
    <text evidence="12">Component of the replication protein A complex (RPA) required for DNA recombination, repair and replication. The activity of RPA is mediated by single-stranded DNA binding and protein interactions. Probably involved in repair of double-strand DNA breaks (DSBs) induced by genotoxic stresses.</text>
</comment>
<evidence type="ECO:0000313" key="18">
    <source>
        <dbReference type="Proteomes" id="UP000237000"/>
    </source>
</evidence>
<dbReference type="GO" id="GO:0005662">
    <property type="term" value="C:DNA replication factor A complex"/>
    <property type="evidence" value="ECO:0007669"/>
    <property type="project" value="TreeGrafter"/>
</dbReference>
<dbReference type="InterPro" id="IPR012340">
    <property type="entry name" value="NA-bd_OB-fold"/>
</dbReference>
<dbReference type="OrthoDB" id="1751331at2759"/>
<dbReference type="Pfam" id="PF08646">
    <property type="entry name" value="Rep_fac-A_C"/>
    <property type="match status" value="1"/>
</dbReference>
<dbReference type="GO" id="GO:0000724">
    <property type="term" value="P:double-strand break repair via homologous recombination"/>
    <property type="evidence" value="ECO:0007669"/>
    <property type="project" value="TreeGrafter"/>
</dbReference>
<evidence type="ECO:0000256" key="3">
    <source>
        <dbReference type="ARBA" id="ARBA00022705"/>
    </source>
</evidence>
<proteinExistence type="inferred from homology"/>
<dbReference type="InterPro" id="IPR004591">
    <property type="entry name" value="Rfa1"/>
</dbReference>
<evidence type="ECO:0000256" key="5">
    <source>
        <dbReference type="ARBA" id="ARBA00022763"/>
    </source>
</evidence>
<dbReference type="CDD" id="cd04474">
    <property type="entry name" value="RPA1_DBD_A"/>
    <property type="match status" value="1"/>
</dbReference>
<dbReference type="GO" id="GO:0008270">
    <property type="term" value="F:zinc ion binding"/>
    <property type="evidence" value="ECO:0007669"/>
    <property type="project" value="UniProtKB-KW"/>
</dbReference>
<dbReference type="Proteomes" id="UP000237000">
    <property type="component" value="Unassembled WGS sequence"/>
</dbReference>
<dbReference type="GO" id="GO:0006289">
    <property type="term" value="P:nucleotide-excision repair"/>
    <property type="evidence" value="ECO:0007669"/>
    <property type="project" value="TreeGrafter"/>
</dbReference>
<comment type="caution">
    <text evidence="17">The sequence shown here is derived from an EMBL/GenBank/DDBJ whole genome shotgun (WGS) entry which is preliminary data.</text>
</comment>
<comment type="subcellular location">
    <subcellularLocation>
        <location evidence="1 12">Nucleus</location>
    </subcellularLocation>
</comment>
<dbReference type="InterPro" id="IPR004365">
    <property type="entry name" value="NA-bd_OB_tRNA"/>
</dbReference>
<dbReference type="Gene3D" id="2.40.50.140">
    <property type="entry name" value="Nucleic acid-binding proteins"/>
    <property type="match status" value="4"/>
</dbReference>
<feature type="domain" description="OB" evidence="13">
    <location>
        <begin position="200"/>
        <end position="279"/>
    </location>
</feature>
<keyword evidence="7 12" id="KW-0862">Zinc</keyword>
<evidence type="ECO:0000313" key="17">
    <source>
        <dbReference type="EMBL" id="PON48054.1"/>
    </source>
</evidence>
<keyword evidence="6 12" id="KW-0863">Zinc-finger</keyword>
<evidence type="ECO:0000256" key="6">
    <source>
        <dbReference type="ARBA" id="ARBA00022771"/>
    </source>
</evidence>
<dbReference type="CDD" id="cd04477">
    <property type="entry name" value="RPA1N"/>
    <property type="match status" value="1"/>
</dbReference>
<evidence type="ECO:0000256" key="2">
    <source>
        <dbReference type="ARBA" id="ARBA00005690"/>
    </source>
</evidence>
<dbReference type="AlphaFoldDB" id="A0A2P5BGZ4"/>
<evidence type="ECO:0000256" key="8">
    <source>
        <dbReference type="ARBA" id="ARBA00023125"/>
    </source>
</evidence>
<dbReference type="FunFam" id="2.40.50.140:FF:000090">
    <property type="entry name" value="Replication protein A subunit"/>
    <property type="match status" value="1"/>
</dbReference>
<dbReference type="FunCoup" id="A0A2P5BGZ4">
    <property type="interactions" value="2989"/>
</dbReference>
<keyword evidence="8 12" id="KW-0238">DNA-binding</keyword>
<evidence type="ECO:0000259" key="16">
    <source>
        <dbReference type="Pfam" id="PF16900"/>
    </source>
</evidence>
<evidence type="ECO:0000256" key="9">
    <source>
        <dbReference type="ARBA" id="ARBA00023172"/>
    </source>
</evidence>
<organism evidence="17 18">
    <name type="scientific">Trema orientale</name>
    <name type="common">Charcoal tree</name>
    <name type="synonym">Celtis orientalis</name>
    <dbReference type="NCBI Taxonomy" id="63057"/>
    <lineage>
        <taxon>Eukaryota</taxon>
        <taxon>Viridiplantae</taxon>
        <taxon>Streptophyta</taxon>
        <taxon>Embryophyta</taxon>
        <taxon>Tracheophyta</taxon>
        <taxon>Spermatophyta</taxon>
        <taxon>Magnoliopsida</taxon>
        <taxon>eudicotyledons</taxon>
        <taxon>Gunneridae</taxon>
        <taxon>Pentapetalae</taxon>
        <taxon>rosids</taxon>
        <taxon>fabids</taxon>
        <taxon>Rosales</taxon>
        <taxon>Cannabaceae</taxon>
        <taxon>Trema</taxon>
    </lineage>
</organism>
<sequence length="629" mass="70666">MPVHLTPNAIPAVMAGDVNSKPLVQIIDIKLIGNSQERYRFSLSDSVTTQHAMLATQLNDRVKSGSVKKGSVIQLIEYICSQVQNRKLIVILSMETIILDCDIIGNPKFLVESGSTAQKMQPNVNLQRPARVPNTRFGAQNSVANLQTSVANVQTFRPAVQPPYQPPPSYKSHGPILKNEAPARIIPIAALNPYQGRWAIKARVTAKGDLRRYNNARGDGKVFSFDLLDSDGGEIRVTCFNAVVDRFYDAIEVGKVYLISKGSLKPAQKNFNHLKNEWEIFLEATSTVDLCPDEDGSIPRQQFSFRPISNIENADSNSILDVIGIIVSVNPSVPILRKNGMETQRRILNLKDWSGRSVELTLWGEFCNREGQKLQDMFDSGFCPVLAVKAGKVNDFSGKSIGTISSTQLFVNPDFPEAHSLRDWFDRGGKDTASLSISKDNVPGAPKNEVRKTISQIKDEGLGRSDKPDWVTVKATITFIKTDNFCYTACPLMIGDRQCNKKATRSGNRWQCDRCNQEFEECDYRYLLQAQIQDHTGLTWVTAFQESGEEILGCSAKDLYLLKYEEQDDARFGDIIRRRVFNEFLFRLKIKEEIYGDEQRVKITVVKADRVNYSAESKYLLDSILKPSR</sequence>
<dbReference type="SUPFAM" id="SSF50249">
    <property type="entry name" value="Nucleic acid-binding proteins"/>
    <property type="match status" value="4"/>
</dbReference>
<dbReference type="CDD" id="cd04475">
    <property type="entry name" value="RPA1_DBD_B"/>
    <property type="match status" value="1"/>
</dbReference>
<dbReference type="FunFam" id="2.40.50.140:FF:000064">
    <property type="entry name" value="Replication protein A subunit"/>
    <property type="match status" value="1"/>
</dbReference>
<gene>
    <name evidence="17" type="ORF">TorRG33x02_321390</name>
</gene>